<comment type="caution">
    <text evidence="3">The sequence shown here is derived from an EMBL/GenBank/DDBJ whole genome shotgun (WGS) entry which is preliminary data.</text>
</comment>
<dbReference type="Pfam" id="PF21762">
    <property type="entry name" value="DEDDh_C"/>
    <property type="match status" value="1"/>
</dbReference>
<proteinExistence type="predicted"/>
<sequence>MTKYLFGETITIYQRDIVFNLESLVPRTRSIVLVGHEFRNDLKVLQLLRFDLHTSIVGLPDTGKIVSTTSPNIPITLSSILSELQCPFQNLHVAGNDADFTLRILLLLATRNYTDEVVDSKHQEILTAPKATTNLSIPKRSDPQAKNIKKKQRGFQKNKKHQSESWDMETQGQIRAERAARRAEKESNEGRLEGFVTARGNSVPHHTC</sequence>
<dbReference type="EMBL" id="JACCJC010000015">
    <property type="protein sequence ID" value="KAF6237285.1"/>
    <property type="molecule type" value="Genomic_DNA"/>
</dbReference>
<feature type="compositionally biased region" description="Basic and acidic residues" evidence="1">
    <location>
        <begin position="175"/>
        <end position="192"/>
    </location>
</feature>
<dbReference type="PANTHER" id="PTHR28083">
    <property type="entry name" value="GOOD FOR FULL DBP5 ACTIVITY PROTEIN 2"/>
    <property type="match status" value="1"/>
</dbReference>
<feature type="domain" description="Gfd2/YDR514C-like C-terminal" evidence="2">
    <location>
        <begin position="3"/>
        <end position="106"/>
    </location>
</feature>
<dbReference type="SUPFAM" id="SSF53098">
    <property type="entry name" value="Ribonuclease H-like"/>
    <property type="match status" value="1"/>
</dbReference>
<dbReference type="AlphaFoldDB" id="A0A8H6L6C1"/>
<evidence type="ECO:0000259" key="2">
    <source>
        <dbReference type="Pfam" id="PF21762"/>
    </source>
</evidence>
<dbReference type="PANTHER" id="PTHR28083:SF1">
    <property type="entry name" value="GOOD FOR FULL DBP5 ACTIVITY PROTEIN 2"/>
    <property type="match status" value="1"/>
</dbReference>
<dbReference type="RefSeq" id="XP_037166613.1">
    <property type="nucleotide sequence ID" value="XM_037306675.1"/>
</dbReference>
<feature type="region of interest" description="Disordered" evidence="1">
    <location>
        <begin position="137"/>
        <end position="208"/>
    </location>
</feature>
<evidence type="ECO:0000256" key="1">
    <source>
        <dbReference type="SAM" id="MobiDB-lite"/>
    </source>
</evidence>
<gene>
    <name evidence="3" type="ORF">HO173_004754</name>
</gene>
<evidence type="ECO:0000313" key="4">
    <source>
        <dbReference type="Proteomes" id="UP000578531"/>
    </source>
</evidence>
<dbReference type="Proteomes" id="UP000578531">
    <property type="component" value="Unassembled WGS sequence"/>
</dbReference>
<dbReference type="InterPro" id="IPR048519">
    <property type="entry name" value="Gfd2/YDR514C-like_C"/>
</dbReference>
<dbReference type="OrthoDB" id="5953249at2759"/>
<organism evidence="3 4">
    <name type="scientific">Letharia columbiana</name>
    <dbReference type="NCBI Taxonomy" id="112416"/>
    <lineage>
        <taxon>Eukaryota</taxon>
        <taxon>Fungi</taxon>
        <taxon>Dikarya</taxon>
        <taxon>Ascomycota</taxon>
        <taxon>Pezizomycotina</taxon>
        <taxon>Lecanoromycetes</taxon>
        <taxon>OSLEUM clade</taxon>
        <taxon>Lecanoromycetidae</taxon>
        <taxon>Lecanorales</taxon>
        <taxon>Lecanorineae</taxon>
        <taxon>Parmeliaceae</taxon>
        <taxon>Letharia</taxon>
    </lineage>
</organism>
<keyword evidence="4" id="KW-1185">Reference proteome</keyword>
<feature type="compositionally biased region" description="Basic residues" evidence="1">
    <location>
        <begin position="147"/>
        <end position="160"/>
    </location>
</feature>
<dbReference type="InterPro" id="IPR012337">
    <property type="entry name" value="RNaseH-like_sf"/>
</dbReference>
<evidence type="ECO:0000313" key="3">
    <source>
        <dbReference type="EMBL" id="KAF6237285.1"/>
    </source>
</evidence>
<accession>A0A8H6L6C1</accession>
<name>A0A8H6L6C1_9LECA</name>
<reference evidence="3 4" key="1">
    <citation type="journal article" date="2020" name="Genomics">
        <title>Complete, high-quality genomes from long-read metagenomic sequencing of two wolf lichen thalli reveals enigmatic genome architecture.</title>
        <authorList>
            <person name="McKenzie S.K."/>
            <person name="Walston R.F."/>
            <person name="Allen J.L."/>
        </authorList>
    </citation>
    <scope>NUCLEOTIDE SEQUENCE [LARGE SCALE GENOMIC DNA]</scope>
    <source>
        <strain evidence="3">WasteWater2</strain>
    </source>
</reference>
<dbReference type="GeneID" id="59286418"/>
<dbReference type="InterPro" id="IPR040151">
    <property type="entry name" value="Gfd2/YDR514C-like"/>
</dbReference>
<protein>
    <recommendedName>
        <fullName evidence="2">Gfd2/YDR514C-like C-terminal domain-containing protein</fullName>
    </recommendedName>
</protein>